<dbReference type="InterPro" id="IPR053161">
    <property type="entry name" value="Ulvan_degrading_GH"/>
</dbReference>
<name>A0A143PRI3_LUTPR</name>
<accession>A0A143PRI3</accession>
<dbReference type="EMBL" id="CP015136">
    <property type="protein sequence ID" value="AMY11327.1"/>
    <property type="molecule type" value="Genomic_DNA"/>
</dbReference>
<dbReference type="Pfam" id="PF17132">
    <property type="entry name" value="Glyco_hydro_106"/>
    <property type="match status" value="2"/>
</dbReference>
<keyword evidence="1" id="KW-0732">Signal</keyword>
<reference evidence="3" key="2">
    <citation type="submission" date="2016-04" db="EMBL/GenBank/DDBJ databases">
        <title>First Complete Genome Sequence of a Subdivision 6 Acidobacterium.</title>
        <authorList>
            <person name="Huang S."/>
            <person name="Vieira S."/>
            <person name="Bunk B."/>
            <person name="Riedel T."/>
            <person name="Sproeer C."/>
            <person name="Overmann J."/>
        </authorList>
    </citation>
    <scope>NUCLEOTIDE SEQUENCE [LARGE SCALE GENOMIC DNA]</scope>
    <source>
        <strain evidence="3">DSM 100886 HEG_-6_39</strain>
    </source>
</reference>
<dbReference type="Gene3D" id="2.60.120.260">
    <property type="entry name" value="Galactose-binding domain-like"/>
    <property type="match status" value="1"/>
</dbReference>
<dbReference type="PANTHER" id="PTHR36848">
    <property type="entry name" value="DNA-BINDING PROTEIN (PUTATIVE SECRETED PROTEIN)-RELATED"/>
    <property type="match status" value="1"/>
</dbReference>
<evidence type="ECO:0008006" key="4">
    <source>
        <dbReference type="Google" id="ProtNLM"/>
    </source>
</evidence>
<dbReference type="AlphaFoldDB" id="A0A143PRI3"/>
<dbReference type="InterPro" id="IPR029062">
    <property type="entry name" value="Class_I_gatase-like"/>
</dbReference>
<dbReference type="Proteomes" id="UP000076079">
    <property type="component" value="Chromosome"/>
</dbReference>
<dbReference type="STRING" id="1855912.LuPra_04577"/>
<gene>
    <name evidence="2" type="ORF">LuPra_04577</name>
</gene>
<sequence precursor="true">MAHMRTFRFPYLVALGVATALGWLHAQPAVEPTPLAELAQLFDAPPDDARVMMRWWWFGPQVTADGLDRDLAAMKAAGLGGVEVQPVYPLALDGDDPPTRTRPFLSPAFLDVLTHARATANDLGLRFDITLGSGWPFGGPSVAASDAAGALRIEKVPVASGARTIGLPMIGAGETLLAVYLTAGDARPAGPEAFRPVPVAESARGQLPLAAPAASPHTAWVFIGSRTGMMVKRPAIGGEGFVLDHYDRGALDRYLAAVGTPLLKALAASRPYAVFCDSLEVFGSDWTPRLLDAFQRRYGYDLRAHLPELVAGDDAASRGVRHDWGQLLTERLESEFLGPLAQWAHERDTRLRVQTYGIPPARPSSAGLVDLPEGEGAQWRTVTSVRWASSAAHVFGRPVTSSETWTWLHSPSFAATPLDIKVEADRHFLQGVTQLIGHGWPNTPAGVEWPGARFYAAAVLSDANPWWIVMPDLARYLQRSSAMLRQGTAVNDVALYLPVSDAWSRMQPGNVHLFEMLRDHVGTTLVSSLLDAGFTFDVVDDPRLQTDARIDGRELVIGKARYKAVVVPNAEIVPAQTMDLLVAFARAGGTVVATRRLPSQAPGFGATAEQHAHVAKAAASLFGGSLPGGVLVEQDSDAGARLAARVTPDVRWGNDAAALGFVHRRVGDRDVYFVANTSNRPVAAQATFRSSGSPQRWDPMSGDRMPAWSSASGDSRTVDVALAPYGAVFYVFGSSTAGPTPATRTAVAQVEACEPRAGEVDLAQGWRLAAPGTQSRTLQALTSWHEQPDLRTFSGVATYRLDVDVPQAVLAAPCGAWLDFGEGTPHAEERLTNGMRAWLDAPIRDGARVIVNGQDIGAVWAPPYRIRVGQALRKGANVIEARVGNTALNAWSARPQPDYRLLHLRYGKRFDPQDLDKVVPLPSGLIGRPRLLY</sequence>
<evidence type="ECO:0000313" key="2">
    <source>
        <dbReference type="EMBL" id="AMY11327.1"/>
    </source>
</evidence>
<dbReference type="KEGG" id="abac:LuPra_04577"/>
<dbReference type="OrthoDB" id="9761519at2"/>
<protein>
    <recommendedName>
        <fullName evidence="4">Glycosyl hydrolases family 2, sugar binding domain</fullName>
    </recommendedName>
</protein>
<evidence type="ECO:0000313" key="3">
    <source>
        <dbReference type="Proteomes" id="UP000076079"/>
    </source>
</evidence>
<feature type="signal peptide" evidence="1">
    <location>
        <begin position="1"/>
        <end position="26"/>
    </location>
</feature>
<dbReference type="Gene3D" id="3.40.50.880">
    <property type="match status" value="1"/>
</dbReference>
<dbReference type="PANTHER" id="PTHR36848:SF2">
    <property type="entry name" value="SECRETED PROTEIN"/>
    <property type="match status" value="1"/>
</dbReference>
<keyword evidence="3" id="KW-1185">Reference proteome</keyword>
<organism evidence="2 3">
    <name type="scientific">Luteitalea pratensis</name>
    <dbReference type="NCBI Taxonomy" id="1855912"/>
    <lineage>
        <taxon>Bacteria</taxon>
        <taxon>Pseudomonadati</taxon>
        <taxon>Acidobacteriota</taxon>
        <taxon>Vicinamibacteria</taxon>
        <taxon>Vicinamibacterales</taxon>
        <taxon>Vicinamibacteraceae</taxon>
        <taxon>Luteitalea</taxon>
    </lineage>
</organism>
<reference evidence="2 3" key="1">
    <citation type="journal article" date="2016" name="Genome Announc.">
        <title>First Complete Genome Sequence of a Subdivision 6 Acidobacterium Strain.</title>
        <authorList>
            <person name="Huang S."/>
            <person name="Vieira S."/>
            <person name="Bunk B."/>
            <person name="Riedel T."/>
            <person name="Sproer C."/>
            <person name="Overmann J."/>
        </authorList>
    </citation>
    <scope>NUCLEOTIDE SEQUENCE [LARGE SCALE GENOMIC DNA]</scope>
    <source>
        <strain evidence="3">DSM 100886 HEG_-6_39</strain>
    </source>
</reference>
<dbReference type="CDD" id="cd03143">
    <property type="entry name" value="A4_beta-galactosidase_middle_domain"/>
    <property type="match status" value="1"/>
</dbReference>
<evidence type="ECO:0000256" key="1">
    <source>
        <dbReference type="SAM" id="SignalP"/>
    </source>
</evidence>
<feature type="chain" id="PRO_5007511849" description="Glycosyl hydrolases family 2, sugar binding domain" evidence="1">
    <location>
        <begin position="27"/>
        <end position="933"/>
    </location>
</feature>
<proteinExistence type="predicted"/>